<reference evidence="2" key="2">
    <citation type="journal article" date="2021" name="PeerJ">
        <title>Extensive microbial diversity within the chicken gut microbiome revealed by metagenomics and culture.</title>
        <authorList>
            <person name="Gilroy R."/>
            <person name="Ravi A."/>
            <person name="Getino M."/>
            <person name="Pursley I."/>
            <person name="Horton D.L."/>
            <person name="Alikhan N.F."/>
            <person name="Baker D."/>
            <person name="Gharbi K."/>
            <person name="Hall N."/>
            <person name="Watson M."/>
            <person name="Adriaenssens E.M."/>
            <person name="Foster-Nyarko E."/>
            <person name="Jarju S."/>
            <person name="Secka A."/>
            <person name="Antonio M."/>
            <person name="Oren A."/>
            <person name="Chaudhuri R.R."/>
            <person name="La Ragione R."/>
            <person name="Hildebrand F."/>
            <person name="Pallen M.J."/>
        </authorList>
    </citation>
    <scope>NUCLEOTIDE SEQUENCE</scope>
    <source>
        <strain evidence="2">10532</strain>
    </source>
</reference>
<dbReference type="InterPro" id="IPR013976">
    <property type="entry name" value="HDOD"/>
</dbReference>
<evidence type="ECO:0000313" key="2">
    <source>
        <dbReference type="EMBL" id="MBO8458210.1"/>
    </source>
</evidence>
<dbReference type="EMBL" id="JADIMM010000094">
    <property type="protein sequence ID" value="MBO8458210.1"/>
    <property type="molecule type" value="Genomic_DNA"/>
</dbReference>
<name>A0A9D9N2X1_9SPIR</name>
<feature type="domain" description="HDOD" evidence="1">
    <location>
        <begin position="204"/>
        <end position="398"/>
    </location>
</feature>
<dbReference type="SUPFAM" id="SSF55874">
    <property type="entry name" value="ATPase domain of HSP90 chaperone/DNA topoisomerase II/histidine kinase"/>
    <property type="match status" value="1"/>
</dbReference>
<dbReference type="PROSITE" id="PS51833">
    <property type="entry name" value="HDOD"/>
    <property type="match status" value="1"/>
</dbReference>
<dbReference type="Pfam" id="PF08668">
    <property type="entry name" value="HDOD"/>
    <property type="match status" value="1"/>
</dbReference>
<dbReference type="Gene3D" id="1.10.3210.10">
    <property type="entry name" value="Hypothetical protein af1432"/>
    <property type="match status" value="1"/>
</dbReference>
<organism evidence="2 3">
    <name type="scientific">Candidatus Gallitreponema excrementavium</name>
    <dbReference type="NCBI Taxonomy" id="2840840"/>
    <lineage>
        <taxon>Bacteria</taxon>
        <taxon>Pseudomonadati</taxon>
        <taxon>Spirochaetota</taxon>
        <taxon>Spirochaetia</taxon>
        <taxon>Spirochaetales</taxon>
        <taxon>Candidatus Gallitreponema</taxon>
    </lineage>
</organism>
<dbReference type="InterPro" id="IPR003607">
    <property type="entry name" value="HD/PDEase_dom"/>
</dbReference>
<dbReference type="InterPro" id="IPR006675">
    <property type="entry name" value="HDIG_dom"/>
</dbReference>
<dbReference type="Proteomes" id="UP000823638">
    <property type="component" value="Unassembled WGS sequence"/>
</dbReference>
<dbReference type="PANTHER" id="PTHR33525">
    <property type="match status" value="1"/>
</dbReference>
<proteinExistence type="predicted"/>
<comment type="caution">
    <text evidence="2">The sequence shown here is derived from an EMBL/GenBank/DDBJ whole genome shotgun (WGS) entry which is preliminary data.</text>
</comment>
<dbReference type="InterPro" id="IPR036890">
    <property type="entry name" value="HATPase_C_sf"/>
</dbReference>
<dbReference type="SUPFAM" id="SSF109604">
    <property type="entry name" value="HD-domain/PDEase-like"/>
    <property type="match status" value="1"/>
</dbReference>
<dbReference type="AlphaFoldDB" id="A0A9D9N2X1"/>
<gene>
    <name evidence="2" type="ORF">IAA81_08315</name>
</gene>
<dbReference type="InterPro" id="IPR052340">
    <property type="entry name" value="RNase_Y/CdgJ"/>
</dbReference>
<accession>A0A9D9N2X1</accession>
<reference evidence="2" key="1">
    <citation type="submission" date="2020-10" db="EMBL/GenBank/DDBJ databases">
        <authorList>
            <person name="Gilroy R."/>
        </authorList>
    </citation>
    <scope>NUCLEOTIDE SEQUENCE</scope>
    <source>
        <strain evidence="2">10532</strain>
    </source>
</reference>
<dbReference type="NCBIfam" id="TIGR00277">
    <property type="entry name" value="HDIG"/>
    <property type="match status" value="1"/>
</dbReference>
<sequence length="462" mass="52053">MEMYISDVLESFLKAIGHEHIKEYLAYCIQELAVNAKKANTKRVYFKEKNLDITNPNDYRLGMKSFKEDTLSDIIHYLKKQKEEGLYVKIVLQVVGETITIEIRNNSEMVSDEYVRIHDKLARSKKISVMGDSLSQILDDSEGAGLGLVIIMQMLRKIGLTEENYEVMVEDGETITRLTIPFDTKTKEGIDELSDEVIKAVDDLPQFPENIQELQRLLGDPEAKLSEVARRVSTDAALTGDLLKLVNSAAFAMGKKCNNITEAVKLVGFKGLKDLLYSYGTQQILGTSTESQKKLWKHCYKTAFFAYNLAKNFGKNSNLLNDIYTCGILHDMGKIIFAKTHKGVSEKITAFCKKRNVTPALMESLFAGNNHGEIGARIAERWNFPDILVWSIRYHHNPSIAPGAIRTLVSMVYIADAMCNYIDGTIDYYQLDKGVLSTCSIENEATFIAILKQLDESFNSSI</sequence>
<dbReference type="PANTHER" id="PTHR33525:SF3">
    <property type="entry name" value="RIBONUCLEASE Y"/>
    <property type="match status" value="1"/>
</dbReference>
<evidence type="ECO:0000313" key="3">
    <source>
        <dbReference type="Proteomes" id="UP000823638"/>
    </source>
</evidence>
<dbReference type="CDD" id="cd00077">
    <property type="entry name" value="HDc"/>
    <property type="match status" value="1"/>
</dbReference>
<evidence type="ECO:0000259" key="1">
    <source>
        <dbReference type="PROSITE" id="PS51833"/>
    </source>
</evidence>
<dbReference type="SMART" id="SM00471">
    <property type="entry name" value="HDc"/>
    <property type="match status" value="1"/>
</dbReference>
<protein>
    <submittedName>
        <fullName evidence="2">HDOD domain-containing protein</fullName>
    </submittedName>
</protein>